<dbReference type="GO" id="GO:0012505">
    <property type="term" value="C:endomembrane system"/>
    <property type="evidence" value="ECO:0007669"/>
    <property type="project" value="UniProtKB-SubCell"/>
</dbReference>
<keyword evidence="3 5" id="KW-1133">Transmembrane helix</keyword>
<dbReference type="PANTHER" id="PTHR10989:SF16">
    <property type="entry name" value="AT02829P-RELATED"/>
    <property type="match status" value="1"/>
</dbReference>
<keyword evidence="7" id="KW-1185">Reference proteome</keyword>
<proteinExistence type="predicted"/>
<dbReference type="RefSeq" id="XP_046009748.1">
    <property type="nucleotide sequence ID" value="XM_046154893.1"/>
</dbReference>
<evidence type="ECO:0000256" key="5">
    <source>
        <dbReference type="SAM" id="Phobius"/>
    </source>
</evidence>
<dbReference type="AlphaFoldDB" id="A0A9P9BN30"/>
<dbReference type="PANTHER" id="PTHR10989">
    <property type="entry name" value="ANDROGEN-INDUCED PROTEIN 1-RELATED"/>
    <property type="match status" value="1"/>
</dbReference>
<feature type="transmembrane region" description="Helical" evidence="5">
    <location>
        <begin position="55"/>
        <end position="75"/>
    </location>
</feature>
<comment type="caution">
    <text evidence="6">The sequence shown here is derived from an EMBL/GenBank/DDBJ whole genome shotgun (WGS) entry which is preliminary data.</text>
</comment>
<dbReference type="GeneID" id="70184439"/>
<dbReference type="Proteomes" id="UP000756346">
    <property type="component" value="Unassembled WGS sequence"/>
</dbReference>
<accession>A0A9P9BN30</accession>
<evidence type="ECO:0000313" key="7">
    <source>
        <dbReference type="Proteomes" id="UP000756346"/>
    </source>
</evidence>
<keyword evidence="4 5" id="KW-0472">Membrane</keyword>
<evidence type="ECO:0000256" key="4">
    <source>
        <dbReference type="ARBA" id="ARBA00023136"/>
    </source>
</evidence>
<name>A0A9P9BN30_9PEZI</name>
<keyword evidence="2 5" id="KW-0812">Transmembrane</keyword>
<dbReference type="Pfam" id="PF04750">
    <property type="entry name" value="Far-17a_AIG1"/>
    <property type="match status" value="1"/>
</dbReference>
<dbReference type="InterPro" id="IPR006838">
    <property type="entry name" value="ADTRP_AIG1"/>
</dbReference>
<feature type="transmembrane region" description="Helical" evidence="5">
    <location>
        <begin position="16"/>
        <end position="35"/>
    </location>
</feature>
<gene>
    <name evidence="6" type="ORF">B0I36DRAFT_330834</name>
</gene>
<reference evidence="6" key="1">
    <citation type="journal article" date="2021" name="Nat. Commun.">
        <title>Genetic determinants of endophytism in the Arabidopsis root mycobiome.</title>
        <authorList>
            <person name="Mesny F."/>
            <person name="Miyauchi S."/>
            <person name="Thiergart T."/>
            <person name="Pickel B."/>
            <person name="Atanasova L."/>
            <person name="Karlsson M."/>
            <person name="Huettel B."/>
            <person name="Barry K.W."/>
            <person name="Haridas S."/>
            <person name="Chen C."/>
            <person name="Bauer D."/>
            <person name="Andreopoulos W."/>
            <person name="Pangilinan J."/>
            <person name="LaButti K."/>
            <person name="Riley R."/>
            <person name="Lipzen A."/>
            <person name="Clum A."/>
            <person name="Drula E."/>
            <person name="Henrissat B."/>
            <person name="Kohler A."/>
            <person name="Grigoriev I.V."/>
            <person name="Martin F.M."/>
            <person name="Hacquard S."/>
        </authorList>
    </citation>
    <scope>NUCLEOTIDE SEQUENCE</scope>
    <source>
        <strain evidence="6">MPI-CAGE-CH-0230</strain>
    </source>
</reference>
<protein>
    <submittedName>
        <fullName evidence="6">FAR-17a/AIG1-like protein</fullName>
    </submittedName>
</protein>
<evidence type="ECO:0000313" key="6">
    <source>
        <dbReference type="EMBL" id="KAH7026531.1"/>
    </source>
</evidence>
<evidence type="ECO:0000256" key="3">
    <source>
        <dbReference type="ARBA" id="ARBA00022989"/>
    </source>
</evidence>
<evidence type="ECO:0000256" key="2">
    <source>
        <dbReference type="ARBA" id="ARBA00022692"/>
    </source>
</evidence>
<feature type="transmembrane region" description="Helical" evidence="5">
    <location>
        <begin position="150"/>
        <end position="168"/>
    </location>
</feature>
<organism evidence="6 7">
    <name type="scientific">Microdochium trichocladiopsis</name>
    <dbReference type="NCBI Taxonomy" id="1682393"/>
    <lineage>
        <taxon>Eukaryota</taxon>
        <taxon>Fungi</taxon>
        <taxon>Dikarya</taxon>
        <taxon>Ascomycota</taxon>
        <taxon>Pezizomycotina</taxon>
        <taxon>Sordariomycetes</taxon>
        <taxon>Xylariomycetidae</taxon>
        <taxon>Xylariales</taxon>
        <taxon>Microdochiaceae</taxon>
        <taxon>Microdochium</taxon>
    </lineage>
</organism>
<dbReference type="OrthoDB" id="1898221at2759"/>
<feature type="transmembrane region" description="Helical" evidence="5">
    <location>
        <begin position="95"/>
        <end position="113"/>
    </location>
</feature>
<feature type="transmembrane region" description="Helical" evidence="5">
    <location>
        <begin position="125"/>
        <end position="143"/>
    </location>
</feature>
<comment type="subcellular location">
    <subcellularLocation>
        <location evidence="1">Endomembrane system</location>
        <topology evidence="1">Multi-pass membrane protein</topology>
    </subcellularLocation>
</comment>
<evidence type="ECO:0000256" key="1">
    <source>
        <dbReference type="ARBA" id="ARBA00004127"/>
    </source>
</evidence>
<feature type="transmembrane region" description="Helical" evidence="5">
    <location>
        <begin position="188"/>
        <end position="213"/>
    </location>
</feature>
<sequence length="237" mass="26481">MAHHPLQRLAAPSRQFSLLLHLAGIASFAASFRFLETWDTPMGKAYGGHYQFLTILGLSLAMATFVLGAMADLTLSPQLFAVKNALSSFSTPLEVLISILYWGLCAIDKSLVMPPEFSLDFLPDFGFHAAPAIFLAIDMLLLSPPWTIRGYTAMALSQIWAFLYWYWVEHCFSKNGWYPYPIFDILSIPQRALLFAFAALIMTGSSAALKWVYGQVNGVEQMKNEAVREPMRVNATQ</sequence>
<dbReference type="GO" id="GO:0016020">
    <property type="term" value="C:membrane"/>
    <property type="evidence" value="ECO:0007669"/>
    <property type="project" value="InterPro"/>
</dbReference>
<dbReference type="EMBL" id="JAGTJQ010000008">
    <property type="protein sequence ID" value="KAH7026531.1"/>
    <property type="molecule type" value="Genomic_DNA"/>
</dbReference>